<name>A0AAN7D8H1_9FUNG</name>
<organism evidence="8 9">
    <name type="scientific">Mucor velutinosus</name>
    <dbReference type="NCBI Taxonomy" id="708070"/>
    <lineage>
        <taxon>Eukaryota</taxon>
        <taxon>Fungi</taxon>
        <taxon>Fungi incertae sedis</taxon>
        <taxon>Mucoromycota</taxon>
        <taxon>Mucoromycotina</taxon>
        <taxon>Mucoromycetes</taxon>
        <taxon>Mucorales</taxon>
        <taxon>Mucorineae</taxon>
        <taxon>Mucoraceae</taxon>
        <taxon>Mucor</taxon>
    </lineage>
</organism>
<dbReference type="InterPro" id="IPR051100">
    <property type="entry name" value="DnaJ_subfamily_B/C"/>
</dbReference>
<keyword evidence="2 6" id="KW-0812">Transmembrane</keyword>
<dbReference type="PROSITE" id="PS50076">
    <property type="entry name" value="DNAJ_2"/>
    <property type="match status" value="1"/>
</dbReference>
<proteinExistence type="predicted"/>
<dbReference type="Proteomes" id="UP001304243">
    <property type="component" value="Unassembled WGS sequence"/>
</dbReference>
<dbReference type="FunFam" id="1.10.287.110:FF:000070">
    <property type="entry name" value="Endoplasmic reticulum protein, putative"/>
    <property type="match status" value="1"/>
</dbReference>
<keyword evidence="3 6" id="KW-1133">Transmembrane helix</keyword>
<gene>
    <name evidence="8" type="ORF">ATC70_003484</name>
</gene>
<dbReference type="SUPFAM" id="SSF46565">
    <property type="entry name" value="Chaperone J-domain"/>
    <property type="match status" value="1"/>
</dbReference>
<accession>A0AAN7D8H1</accession>
<dbReference type="GO" id="GO:0030544">
    <property type="term" value="F:Hsp70 protein binding"/>
    <property type="evidence" value="ECO:0007669"/>
    <property type="project" value="TreeGrafter"/>
</dbReference>
<evidence type="ECO:0000256" key="3">
    <source>
        <dbReference type="ARBA" id="ARBA00022989"/>
    </source>
</evidence>
<dbReference type="PANTHER" id="PTHR43908:SF3">
    <property type="entry name" value="AT29763P-RELATED"/>
    <property type="match status" value="1"/>
</dbReference>
<reference evidence="8 9" key="1">
    <citation type="submission" date="2022-11" db="EMBL/GenBank/DDBJ databases">
        <title>Mucor velutinosus strain NIH1002 WGS.</title>
        <authorList>
            <person name="Subramanian P."/>
            <person name="Mullikin J.C."/>
            <person name="Segre J.A."/>
            <person name="Zelazny A.M."/>
        </authorList>
    </citation>
    <scope>NUCLEOTIDE SEQUENCE [LARGE SCALE GENOMIC DNA]</scope>
    <source>
        <strain evidence="8 9">NIH1002</strain>
    </source>
</reference>
<comment type="caution">
    <text evidence="8">The sequence shown here is derived from an EMBL/GenBank/DDBJ whole genome shotgun (WGS) entry which is preliminary data.</text>
</comment>
<keyword evidence="9" id="KW-1185">Reference proteome</keyword>
<feature type="transmembrane region" description="Helical" evidence="6">
    <location>
        <begin position="274"/>
        <end position="293"/>
    </location>
</feature>
<dbReference type="PANTHER" id="PTHR43908">
    <property type="entry name" value="AT29763P-RELATED"/>
    <property type="match status" value="1"/>
</dbReference>
<evidence type="ECO:0000256" key="2">
    <source>
        <dbReference type="ARBA" id="ARBA00022692"/>
    </source>
</evidence>
<protein>
    <recommendedName>
        <fullName evidence="7">J domain-containing protein</fullName>
    </recommendedName>
</protein>
<keyword evidence="4 6" id="KW-0472">Membrane</keyword>
<feature type="region of interest" description="Disordered" evidence="5">
    <location>
        <begin position="164"/>
        <end position="188"/>
    </location>
</feature>
<dbReference type="EMBL" id="JASEJX010000021">
    <property type="protein sequence ID" value="KAK4512778.1"/>
    <property type="molecule type" value="Genomic_DNA"/>
</dbReference>
<dbReference type="AlphaFoldDB" id="A0AAN7D8H1"/>
<evidence type="ECO:0000313" key="9">
    <source>
        <dbReference type="Proteomes" id="UP001304243"/>
    </source>
</evidence>
<dbReference type="SMART" id="SM00271">
    <property type="entry name" value="DnaJ"/>
    <property type="match status" value="1"/>
</dbReference>
<dbReference type="CDD" id="cd06257">
    <property type="entry name" value="DnaJ"/>
    <property type="match status" value="1"/>
</dbReference>
<dbReference type="InterPro" id="IPR036869">
    <property type="entry name" value="J_dom_sf"/>
</dbReference>
<dbReference type="Gene3D" id="1.10.287.110">
    <property type="entry name" value="DnaJ domain"/>
    <property type="match status" value="1"/>
</dbReference>
<feature type="compositionally biased region" description="Basic and acidic residues" evidence="5">
    <location>
        <begin position="81"/>
        <end position="98"/>
    </location>
</feature>
<feature type="domain" description="J" evidence="7">
    <location>
        <begin position="109"/>
        <end position="173"/>
    </location>
</feature>
<evidence type="ECO:0000313" key="8">
    <source>
        <dbReference type="EMBL" id="KAK4512778.1"/>
    </source>
</evidence>
<feature type="compositionally biased region" description="Gly residues" evidence="5">
    <location>
        <begin position="171"/>
        <end position="187"/>
    </location>
</feature>
<comment type="subcellular location">
    <subcellularLocation>
        <location evidence="1">Membrane</location>
        <topology evidence="1">Single-pass membrane protein</topology>
    </subcellularLocation>
</comment>
<dbReference type="InterPro" id="IPR015399">
    <property type="entry name" value="DUF1977_DnaJ-like"/>
</dbReference>
<evidence type="ECO:0000256" key="6">
    <source>
        <dbReference type="SAM" id="Phobius"/>
    </source>
</evidence>
<feature type="compositionally biased region" description="Low complexity" evidence="5">
    <location>
        <begin position="53"/>
        <end position="79"/>
    </location>
</feature>
<dbReference type="GO" id="GO:0005789">
    <property type="term" value="C:endoplasmic reticulum membrane"/>
    <property type="evidence" value="ECO:0007669"/>
    <property type="project" value="TreeGrafter"/>
</dbReference>
<dbReference type="PRINTS" id="PR00625">
    <property type="entry name" value="JDOMAIN"/>
</dbReference>
<sequence length="407" mass="44782">METNKEEAVRCLRIAKNQYGSKNYEAAVRLTNKSINLFPTDEAREFLLKAEKAAAANPSSSASSTPTTDTPSSPAPSQTKEAPKTAAREKPSAGQKDADVREILSCGTDYYKVLKVDRKCTEVEIKRSYRKLALKFHPDKNNSPGADEAFKLISKAFTVLSDPQKRAVHDAGGGDPEQRGGGGGPGFSGFRSQGFGASPFGEEISPEDLFNMFFGGGVGGGVNMANLHRQGGASFSFGGPAGFSSATFVGPGFRARTFNTAQAQQQYQPQQKSGWSIFLQILPLILLFGYTMFSSLITDTTPVFSFQSTSVYSQPRMTSSLHVPYYVEPKAFESYLSSGYKLQKVEKQVEFDWIQSLQHACLNERKQQQIRLNNARGVFGVLGRNEEQYQEALNMPLRKCEELKRFS</sequence>
<evidence type="ECO:0000256" key="1">
    <source>
        <dbReference type="ARBA" id="ARBA00004167"/>
    </source>
</evidence>
<dbReference type="Pfam" id="PF09320">
    <property type="entry name" value="DUF1977"/>
    <property type="match status" value="1"/>
</dbReference>
<dbReference type="GO" id="GO:0071218">
    <property type="term" value="P:cellular response to misfolded protein"/>
    <property type="evidence" value="ECO:0007669"/>
    <property type="project" value="TreeGrafter"/>
</dbReference>
<dbReference type="RefSeq" id="XP_064679444.1">
    <property type="nucleotide sequence ID" value="XM_064822844.1"/>
</dbReference>
<dbReference type="Pfam" id="PF00226">
    <property type="entry name" value="DnaJ"/>
    <property type="match status" value="1"/>
</dbReference>
<evidence type="ECO:0000259" key="7">
    <source>
        <dbReference type="PROSITE" id="PS50076"/>
    </source>
</evidence>
<evidence type="ECO:0000256" key="4">
    <source>
        <dbReference type="ARBA" id="ARBA00023136"/>
    </source>
</evidence>
<evidence type="ECO:0000256" key="5">
    <source>
        <dbReference type="SAM" id="MobiDB-lite"/>
    </source>
</evidence>
<feature type="region of interest" description="Disordered" evidence="5">
    <location>
        <begin position="51"/>
        <end position="98"/>
    </location>
</feature>
<dbReference type="InterPro" id="IPR001623">
    <property type="entry name" value="DnaJ_domain"/>
</dbReference>
<dbReference type="GeneID" id="89947186"/>